<dbReference type="PANTHER" id="PTHR30523:SF6">
    <property type="entry name" value="PHOSPHOENOLPYRUVATE CARBOXYLASE"/>
    <property type="match status" value="1"/>
</dbReference>
<comment type="subunit">
    <text evidence="4">Homotetramer.</text>
</comment>
<evidence type="ECO:0000256" key="1">
    <source>
        <dbReference type="ARBA" id="ARBA00001946"/>
    </source>
</evidence>
<dbReference type="FunFam" id="1.20.1440.90:FF:000001">
    <property type="entry name" value="Phosphoenolpyruvate carboxylase 1"/>
    <property type="match status" value="1"/>
</dbReference>
<evidence type="ECO:0000256" key="4">
    <source>
        <dbReference type="ARBA" id="ARBA00011881"/>
    </source>
</evidence>
<evidence type="ECO:0000256" key="15">
    <source>
        <dbReference type="SAM" id="MobiDB-lite"/>
    </source>
</evidence>
<dbReference type="OrthoDB" id="1365747at2759"/>
<feature type="region of interest" description="Disordered" evidence="15">
    <location>
        <begin position="333"/>
        <end position="441"/>
    </location>
</feature>
<evidence type="ECO:0000256" key="10">
    <source>
        <dbReference type="ARBA" id="ARBA00023239"/>
    </source>
</evidence>
<dbReference type="InterPro" id="IPR022805">
    <property type="entry name" value="PEP_COase_bac/pln-type"/>
</dbReference>
<dbReference type="PANTHER" id="PTHR30523">
    <property type="entry name" value="PHOSPHOENOLPYRUVATE CARBOXYLASE"/>
    <property type="match status" value="1"/>
</dbReference>
<comment type="caution">
    <text evidence="16">The sequence shown here is derived from an EMBL/GenBank/DDBJ whole genome shotgun (WGS) entry which is preliminary data.</text>
</comment>
<dbReference type="InterPro" id="IPR021135">
    <property type="entry name" value="PEP_COase"/>
</dbReference>
<dbReference type="Pfam" id="PF00311">
    <property type="entry name" value="PEPcase"/>
    <property type="match status" value="2"/>
</dbReference>
<keyword evidence="11" id="KW-0120">Carbon dioxide fixation</keyword>
<dbReference type="InterPro" id="IPR018129">
    <property type="entry name" value="PEP_COase_Lys_AS"/>
</dbReference>
<comment type="cofactor">
    <cofactor evidence="1">
        <name>Mg(2+)</name>
        <dbReference type="ChEBI" id="CHEBI:18420"/>
    </cofactor>
</comment>
<protein>
    <recommendedName>
        <fullName evidence="6">Phosphoenolpyruvate carboxylase</fullName>
        <ecNumber evidence="5">4.1.1.31</ecNumber>
    </recommendedName>
</protein>
<evidence type="ECO:0000256" key="6">
    <source>
        <dbReference type="ARBA" id="ARBA00022419"/>
    </source>
</evidence>
<keyword evidence="17" id="KW-1185">Reference proteome</keyword>
<evidence type="ECO:0000313" key="16">
    <source>
        <dbReference type="EMBL" id="PIN07463.1"/>
    </source>
</evidence>
<evidence type="ECO:0000256" key="7">
    <source>
        <dbReference type="ARBA" id="ARBA00022490"/>
    </source>
</evidence>
<dbReference type="GO" id="GO:0006099">
    <property type="term" value="P:tricarboxylic acid cycle"/>
    <property type="evidence" value="ECO:0007669"/>
    <property type="project" value="InterPro"/>
</dbReference>
<dbReference type="PROSITE" id="PS00781">
    <property type="entry name" value="PEPCASE_1"/>
    <property type="match status" value="1"/>
</dbReference>
<keyword evidence="10 16" id="KW-0456">Lyase</keyword>
<keyword evidence="16" id="KW-0670">Pyruvate</keyword>
<dbReference type="EMBL" id="NKXS01004086">
    <property type="protein sequence ID" value="PIN07463.1"/>
    <property type="molecule type" value="Genomic_DNA"/>
</dbReference>
<dbReference type="GO" id="GO:0008964">
    <property type="term" value="F:phosphoenolpyruvate carboxylase activity"/>
    <property type="evidence" value="ECO:0007669"/>
    <property type="project" value="UniProtKB-EC"/>
</dbReference>
<feature type="active site" evidence="14">
    <location>
        <position position="726"/>
    </location>
</feature>
<evidence type="ECO:0000256" key="9">
    <source>
        <dbReference type="ARBA" id="ARBA00022842"/>
    </source>
</evidence>
<dbReference type="PROSITE" id="PS00393">
    <property type="entry name" value="PEPCASE_2"/>
    <property type="match status" value="1"/>
</dbReference>
<dbReference type="HAMAP" id="MF_00595">
    <property type="entry name" value="PEPcase_type1"/>
    <property type="match status" value="1"/>
</dbReference>
<evidence type="ECO:0000256" key="5">
    <source>
        <dbReference type="ARBA" id="ARBA00012305"/>
    </source>
</evidence>
<proteinExistence type="inferred from homology"/>
<dbReference type="GO" id="GO:0005829">
    <property type="term" value="C:cytosol"/>
    <property type="evidence" value="ECO:0007669"/>
    <property type="project" value="TreeGrafter"/>
</dbReference>
<keyword evidence="9" id="KW-0460">Magnesium</keyword>
<evidence type="ECO:0000256" key="3">
    <source>
        <dbReference type="ARBA" id="ARBA00008346"/>
    </source>
</evidence>
<dbReference type="GO" id="GO:0015977">
    <property type="term" value="P:carbon fixation"/>
    <property type="evidence" value="ECO:0007669"/>
    <property type="project" value="UniProtKB-KW"/>
</dbReference>
<dbReference type="InterPro" id="IPR033129">
    <property type="entry name" value="PEPCASE_His_AS"/>
</dbReference>
<comment type="subcellular location">
    <subcellularLocation>
        <location evidence="2">Cytoplasm</location>
    </subcellularLocation>
</comment>
<comment type="similarity">
    <text evidence="3">Belongs to the PEPCase type 1 family.</text>
</comment>
<keyword evidence="7" id="KW-0963">Cytoplasm</keyword>
<sequence>MTDITDDIAEEISFQGFEDDCRLLGNLLNDVLQREVGPQFMEKLERTRVLAQSACNMRMAGIEDTAELLEKQLAAELSKMTLEEALSLARAFSHYLNLTGIAETHHRVTKARSAPRLSKSCDDTLNELVQSGVSPDELYDTVCKQEVEIVLTAHPTQINRRTLQYKHIRIAHLLEYNDRPDLGLEDREMLIEDLVREIASIWQTDELRRHNPTPVDEARAGLSIVEQSLWRAVPHYLRRLSNALKKHTGRPLPLTCTPIKFGSWMGGDRDGNPNVTAKVTRDVSLLSRWMAIDLYMREVDNLRFELSMNQCSAKLSGMAHEILEKEKSLENRHESWSQLSTSSHFKTHSHHTPPLPTQLPAGADLPSCAERNDVESHYPRLHVPGSEFKPLNRQDTQDSSKFKESSGDLNKLSIKTHGNGNINSTGSAPVTPRGSSFSSSQLPAQKRLFAESQIGRTSFKRLLEPSSSQIPGLAPYRVVLGDVKEKLSKTRKRLELLLEDLPCEYDSGDYYETSEQLLEPLLLCYDSLQSCGSGVLADGRLADLIRRVAAFGMVLMKLDLRQESGRHSETLDAITKYLDMATYSEWDEDKKLEFLTRELKGKRPLVPPTIEVAPDVKEVLDTFRVAAELGSDSLGAYVISMASNASDVLAVELLQKDARLAVAGELGRPCPGGTLRVVPLFETVKDLRQAGSVIRKLLSIDWYREHIIKNHNGHQEVMVGYSDSGKDAGRFTAAWELYKAQEDVVAACNEFGIKITLFHGRGGSIGRGGGPTYLAIQSQPPGSVMGTLRSTEQGEMVQAKFGLPQMAVRQLEIYTTAVLLATLRPPHPPKEQKWRNLMDEISKISCSNYRSTVYENPEFLAYFHEATPQAELGFLNIGSRPTRRKSSVGIGHLRAIPWLFAWTQTRFVLPAWLGVGAGLKGICEKGHTEDLRAMYEEWPFFQSTVDLIEMVLGKADIPIAKHYDEVLVSESRRELGAELRRELLAAEKFVLLITGHEKLSENNKSLRKLIESRLPYLNPMNMLQVEILKRLRRDDDNNKLRDALLITINGIAAGMRNTG</sequence>
<evidence type="ECO:0000256" key="14">
    <source>
        <dbReference type="PROSITE-ProRule" id="PRU10112"/>
    </source>
</evidence>
<dbReference type="Gene3D" id="1.20.1440.90">
    <property type="entry name" value="Phosphoenolpyruvate/pyruvate domain"/>
    <property type="match status" value="2"/>
</dbReference>
<dbReference type="STRING" id="429701.A0A2G9GQB1"/>
<accession>A0A2G9GQB1</accession>
<evidence type="ECO:0000256" key="11">
    <source>
        <dbReference type="ARBA" id="ARBA00023300"/>
    </source>
</evidence>
<dbReference type="PRINTS" id="PR00150">
    <property type="entry name" value="PEPCARBXLASE"/>
</dbReference>
<dbReference type="AlphaFoldDB" id="A0A2G9GQB1"/>
<feature type="active site" evidence="13">
    <location>
        <position position="154"/>
    </location>
</feature>
<dbReference type="SUPFAM" id="SSF51621">
    <property type="entry name" value="Phosphoenolpyruvate/pyruvate domain"/>
    <property type="match status" value="1"/>
</dbReference>
<evidence type="ECO:0000256" key="2">
    <source>
        <dbReference type="ARBA" id="ARBA00004496"/>
    </source>
</evidence>
<dbReference type="EC" id="4.1.1.31" evidence="5"/>
<dbReference type="InterPro" id="IPR015813">
    <property type="entry name" value="Pyrv/PenolPyrv_kinase-like_dom"/>
</dbReference>
<dbReference type="Proteomes" id="UP000231279">
    <property type="component" value="Unassembled WGS sequence"/>
</dbReference>
<feature type="compositionally biased region" description="Basic and acidic residues" evidence="15">
    <location>
        <begin position="390"/>
        <end position="406"/>
    </location>
</feature>
<reference evidence="17" key="1">
    <citation type="journal article" date="2018" name="Gigascience">
        <title>Genome assembly of the Pink Ipe (Handroanthus impetiginosus, Bignoniaceae), a highly valued, ecologically keystone Neotropical timber forest tree.</title>
        <authorList>
            <person name="Silva-Junior O.B."/>
            <person name="Grattapaglia D."/>
            <person name="Novaes E."/>
            <person name="Collevatti R.G."/>
        </authorList>
    </citation>
    <scope>NUCLEOTIDE SEQUENCE [LARGE SCALE GENOMIC DNA]</scope>
    <source>
        <strain evidence="17">cv. UFG-1</strain>
    </source>
</reference>
<comment type="catalytic activity">
    <reaction evidence="12">
        <text>oxaloacetate + phosphate = phosphoenolpyruvate + hydrogencarbonate</text>
        <dbReference type="Rhea" id="RHEA:28370"/>
        <dbReference type="ChEBI" id="CHEBI:16452"/>
        <dbReference type="ChEBI" id="CHEBI:17544"/>
        <dbReference type="ChEBI" id="CHEBI:43474"/>
        <dbReference type="ChEBI" id="CHEBI:58702"/>
        <dbReference type="EC" id="4.1.1.31"/>
    </reaction>
</comment>
<name>A0A2G9GQB1_9LAMI</name>
<evidence type="ECO:0000256" key="13">
    <source>
        <dbReference type="PROSITE-ProRule" id="PRU10111"/>
    </source>
</evidence>
<evidence type="ECO:0000256" key="12">
    <source>
        <dbReference type="ARBA" id="ARBA00048995"/>
    </source>
</evidence>
<gene>
    <name evidence="16" type="ORF">CDL12_19975</name>
</gene>
<keyword evidence="8" id="KW-0597">Phosphoprotein</keyword>
<evidence type="ECO:0000256" key="8">
    <source>
        <dbReference type="ARBA" id="ARBA00022553"/>
    </source>
</evidence>
<feature type="compositionally biased region" description="Polar residues" evidence="15">
    <location>
        <begin position="416"/>
        <end position="441"/>
    </location>
</feature>
<evidence type="ECO:0000313" key="17">
    <source>
        <dbReference type="Proteomes" id="UP000231279"/>
    </source>
</evidence>
<organism evidence="16 17">
    <name type="scientific">Handroanthus impetiginosus</name>
    <dbReference type="NCBI Taxonomy" id="429701"/>
    <lineage>
        <taxon>Eukaryota</taxon>
        <taxon>Viridiplantae</taxon>
        <taxon>Streptophyta</taxon>
        <taxon>Embryophyta</taxon>
        <taxon>Tracheophyta</taxon>
        <taxon>Spermatophyta</taxon>
        <taxon>Magnoliopsida</taxon>
        <taxon>eudicotyledons</taxon>
        <taxon>Gunneridae</taxon>
        <taxon>Pentapetalae</taxon>
        <taxon>asterids</taxon>
        <taxon>lamiids</taxon>
        <taxon>Lamiales</taxon>
        <taxon>Bignoniaceae</taxon>
        <taxon>Crescentiina</taxon>
        <taxon>Tabebuia alliance</taxon>
        <taxon>Handroanthus</taxon>
    </lineage>
</organism>